<evidence type="ECO:0000259" key="1">
    <source>
        <dbReference type="Pfam" id="PF06985"/>
    </source>
</evidence>
<evidence type="ECO:0000313" key="2">
    <source>
        <dbReference type="EMBL" id="KAJ9157254.1"/>
    </source>
</evidence>
<name>A0AA38VXA3_9PEZI</name>
<dbReference type="EMBL" id="JANBVO010000001">
    <property type="protein sequence ID" value="KAJ9157254.1"/>
    <property type="molecule type" value="Genomic_DNA"/>
</dbReference>
<evidence type="ECO:0000313" key="3">
    <source>
        <dbReference type="Proteomes" id="UP001174694"/>
    </source>
</evidence>
<dbReference type="PANTHER" id="PTHR24148">
    <property type="entry name" value="ANKYRIN REPEAT DOMAIN-CONTAINING PROTEIN 39 HOMOLOG-RELATED"/>
    <property type="match status" value="1"/>
</dbReference>
<gene>
    <name evidence="2" type="ORF">NKR23_g743</name>
</gene>
<feature type="domain" description="Heterokaryon incompatibility" evidence="1">
    <location>
        <begin position="53"/>
        <end position="206"/>
    </location>
</feature>
<dbReference type="AlphaFoldDB" id="A0AA38VXA3"/>
<dbReference type="PANTHER" id="PTHR24148:SF64">
    <property type="entry name" value="HETEROKARYON INCOMPATIBILITY DOMAIN-CONTAINING PROTEIN"/>
    <property type="match status" value="1"/>
</dbReference>
<dbReference type="Pfam" id="PF26639">
    <property type="entry name" value="Het-6_barrel"/>
    <property type="match status" value="1"/>
</dbReference>
<dbReference type="InterPro" id="IPR052895">
    <property type="entry name" value="HetReg/Transcr_Mod"/>
</dbReference>
<reference evidence="2" key="1">
    <citation type="submission" date="2022-07" db="EMBL/GenBank/DDBJ databases">
        <title>Fungi with potential for degradation of polypropylene.</title>
        <authorList>
            <person name="Gostincar C."/>
        </authorList>
    </citation>
    <scope>NUCLEOTIDE SEQUENCE</scope>
    <source>
        <strain evidence="2">EXF-13308</strain>
    </source>
</reference>
<sequence>MEKSVNTISYKPLPVDGTQIRLVAILPGRGSEVVECIVDNYPFIEDEIDDLEYEALSYVWGDPTTTTAISLNGQPFQATTNLEAALRALRFQDDERLIWTDAICINQTSVEERNQEVRRMGDIYRHAERVIIWLGRELEPGDIPVQGPHIASLTVSLLNLLANTDPEDPDAGAIVLVQTGNVMHSLQLLLRFFSRPWFLRVWILQEIALAKTATVIYGGRWIRWERLSLAVDALRRLQNGQNTHIWRLTGASRADKVLKCRMRAHDASQRGLPEPSKHNELCALLWQTRFCECTEPRDRLYGILGMVKGDLSNENLLEIDYSKSVADVFRDLSIFMLQHGMLSNVLCSVANPVDGMPSWATTWSTPLDGDPRPNGLAASRLSDGINVYLQIHQLRGTVAPPNPPRFSADFRHLTLKGRIFDAFGVWHIGKRFAPNDDDPDLSIDEQANVYRRRLIEWEDEMEGKPCAHEKLKTEAERREAWKLALLHETTASDSEMCRNYDMLTDREKELPLAKDTALIMSTVVTLKTTLGSNFEYRRPFITMLGVMGSTGTNCDVHFQDQVCVFVGSAVPYLLRPVDPEKGQYRFLGCCWVTDFIDMDIVEGVRRGYWELKDITLV</sequence>
<comment type="caution">
    <text evidence="2">The sequence shown here is derived from an EMBL/GenBank/DDBJ whole genome shotgun (WGS) entry which is preliminary data.</text>
</comment>
<protein>
    <submittedName>
        <fullName evidence="2">HET-domain-containing protein</fullName>
    </submittedName>
</protein>
<dbReference type="Proteomes" id="UP001174694">
    <property type="component" value="Unassembled WGS sequence"/>
</dbReference>
<proteinExistence type="predicted"/>
<keyword evidence="3" id="KW-1185">Reference proteome</keyword>
<accession>A0AA38VXA3</accession>
<organism evidence="2 3">
    <name type="scientific">Pleurostoma richardsiae</name>
    <dbReference type="NCBI Taxonomy" id="41990"/>
    <lineage>
        <taxon>Eukaryota</taxon>
        <taxon>Fungi</taxon>
        <taxon>Dikarya</taxon>
        <taxon>Ascomycota</taxon>
        <taxon>Pezizomycotina</taxon>
        <taxon>Sordariomycetes</taxon>
        <taxon>Sordariomycetidae</taxon>
        <taxon>Calosphaeriales</taxon>
        <taxon>Pleurostomataceae</taxon>
        <taxon>Pleurostoma</taxon>
    </lineage>
</organism>
<dbReference type="InterPro" id="IPR010730">
    <property type="entry name" value="HET"/>
</dbReference>
<dbReference type="Pfam" id="PF06985">
    <property type="entry name" value="HET"/>
    <property type="match status" value="1"/>
</dbReference>